<dbReference type="Proteomes" id="UP001054821">
    <property type="component" value="Chromosome 1"/>
</dbReference>
<organism evidence="4 5">
    <name type="scientific">Prunus dulcis</name>
    <name type="common">Almond</name>
    <name type="synonym">Amygdalus dulcis</name>
    <dbReference type="NCBI Taxonomy" id="3755"/>
    <lineage>
        <taxon>Eukaryota</taxon>
        <taxon>Viridiplantae</taxon>
        <taxon>Streptophyta</taxon>
        <taxon>Embryophyta</taxon>
        <taxon>Tracheophyta</taxon>
        <taxon>Spermatophyta</taxon>
        <taxon>Magnoliopsida</taxon>
        <taxon>eudicotyledons</taxon>
        <taxon>Gunneridae</taxon>
        <taxon>Pentapetalae</taxon>
        <taxon>rosids</taxon>
        <taxon>fabids</taxon>
        <taxon>Rosales</taxon>
        <taxon>Rosaceae</taxon>
        <taxon>Amygdaloideae</taxon>
        <taxon>Amygdaleae</taxon>
        <taxon>Prunus</taxon>
    </lineage>
</organism>
<dbReference type="InterPro" id="IPR006580">
    <property type="entry name" value="Znf_TTF"/>
</dbReference>
<dbReference type="InterPro" id="IPR025398">
    <property type="entry name" value="DUF4371"/>
</dbReference>
<keyword evidence="2" id="KW-0472">Membrane</keyword>
<keyword evidence="2" id="KW-0812">Transmembrane</keyword>
<dbReference type="InterPro" id="IPR055298">
    <property type="entry name" value="AtLOH3-like"/>
</dbReference>
<evidence type="ECO:0000256" key="1">
    <source>
        <dbReference type="SAM" id="MobiDB-lite"/>
    </source>
</evidence>
<name>A0AAD4ZN86_PRUDU</name>
<dbReference type="InterPro" id="IPR012337">
    <property type="entry name" value="RNaseH-like_sf"/>
</dbReference>
<proteinExistence type="predicted"/>
<feature type="transmembrane region" description="Helical" evidence="2">
    <location>
        <begin position="536"/>
        <end position="554"/>
    </location>
</feature>
<dbReference type="SUPFAM" id="SSF53098">
    <property type="entry name" value="Ribonuclease H-like"/>
    <property type="match status" value="1"/>
</dbReference>
<sequence>MERFFKRKSKSELVESSPAKRQKKNESSSHQTVEVNLENLPSDPRLRNQILSYHPNVRDQVRRAYLQKGPCQPRGHNFPYKNFGAKQRRFNPSWFSEFPTWLEYSIEKGAAFCLCCYLFKPDIGEQSGGESFIGVGFSNWKKKDRLQIHVGGPNSAPNKAWRSCEKDISSAISTEIINAIIRDIDDSLFAILVDESCDMSSKEQMAIVLRYVDKGQVIERFVGIVHVTYTKSSSFKLAVDDFFSRHGLSISKLPGQGYDGASNMRALVAVAKKHSEIAYLFTMVSNVVNVVGASAKHRDMLREKHADVIFEALNNNELLSGQGLNPETNLKRSSDTRWSSYYNCLISLENMFPSVIDVLKIVRTDGSGYEQKFEAKEDCKVCEIMVEILYLMKFLSFAANIILKFQKWMIFFSSGGRPKRKARPITNLHHYRVDLFVDVSDIQLRELNDWFSEKNTELLLCMACLSPSNSFYAFDKAKLMRLAQFYPSDFSEHDLKLVEEQLQNYIWDVSSNNEFTELKGITDLAQKMVETKKDQIYPLVYLLLTLALILPIATTSVEQVFSAMNIVKNRLRN</sequence>
<dbReference type="PANTHER" id="PTHR11697">
    <property type="entry name" value="GENERAL TRANSCRIPTION FACTOR 2-RELATED ZINC FINGER PROTEIN"/>
    <property type="match status" value="1"/>
</dbReference>
<evidence type="ECO:0000313" key="5">
    <source>
        <dbReference type="Proteomes" id="UP001054821"/>
    </source>
</evidence>
<dbReference type="Pfam" id="PF14291">
    <property type="entry name" value="DUF4371"/>
    <property type="match status" value="1"/>
</dbReference>
<gene>
    <name evidence="4" type="ORF">L3X38_004081</name>
</gene>
<comment type="caution">
    <text evidence="4">The sequence shown here is derived from an EMBL/GenBank/DDBJ whole genome shotgun (WGS) entry which is preliminary data.</text>
</comment>
<keyword evidence="2" id="KW-1133">Transmembrane helix</keyword>
<dbReference type="EMBL" id="JAJFAZ020000001">
    <property type="protein sequence ID" value="KAI5351190.1"/>
    <property type="molecule type" value="Genomic_DNA"/>
</dbReference>
<protein>
    <recommendedName>
        <fullName evidence="3">TTF-type domain-containing protein</fullName>
    </recommendedName>
</protein>
<evidence type="ECO:0000256" key="2">
    <source>
        <dbReference type="SAM" id="Phobius"/>
    </source>
</evidence>
<feature type="region of interest" description="Disordered" evidence="1">
    <location>
        <begin position="1"/>
        <end position="39"/>
    </location>
</feature>
<evidence type="ECO:0000313" key="4">
    <source>
        <dbReference type="EMBL" id="KAI5351190.1"/>
    </source>
</evidence>
<evidence type="ECO:0000259" key="3">
    <source>
        <dbReference type="SMART" id="SM00597"/>
    </source>
</evidence>
<dbReference type="PANTHER" id="PTHR11697:SF230">
    <property type="entry name" value="ZINC FINGER, MYM DOMAIN CONTAINING 1"/>
    <property type="match status" value="1"/>
</dbReference>
<feature type="domain" description="TTF-type" evidence="3">
    <location>
        <begin position="86"/>
        <end position="174"/>
    </location>
</feature>
<reference evidence="4 5" key="1">
    <citation type="journal article" date="2022" name="G3 (Bethesda)">
        <title>Whole-genome sequence and methylome profiling of the almond [Prunus dulcis (Mill.) D.A. Webb] cultivar 'Nonpareil'.</title>
        <authorList>
            <person name="D'Amico-Willman K.M."/>
            <person name="Ouma W.Z."/>
            <person name="Meulia T."/>
            <person name="Sideli G.M."/>
            <person name="Gradziel T.M."/>
            <person name="Fresnedo-Ramirez J."/>
        </authorList>
    </citation>
    <scope>NUCLEOTIDE SEQUENCE [LARGE SCALE GENOMIC DNA]</scope>
    <source>
        <strain evidence="4">Clone GOH B32 T37-40</strain>
    </source>
</reference>
<dbReference type="AlphaFoldDB" id="A0AAD4ZN86"/>
<accession>A0AAD4ZN86</accession>
<keyword evidence="5" id="KW-1185">Reference proteome</keyword>
<dbReference type="SMART" id="SM00597">
    <property type="entry name" value="ZnF_TTF"/>
    <property type="match status" value="1"/>
</dbReference>